<name>A0ABY0C203_9GAMM</name>
<protein>
    <recommendedName>
        <fullName evidence="3">Glycosyltransferase</fullName>
    </recommendedName>
</protein>
<dbReference type="InterPro" id="IPR046718">
    <property type="entry name" value="DUF6610"/>
</dbReference>
<accession>A0ABY0C203</accession>
<evidence type="ECO:0008006" key="3">
    <source>
        <dbReference type="Google" id="ProtNLM"/>
    </source>
</evidence>
<dbReference type="RefSeq" id="WP_126787723.1">
    <property type="nucleotide sequence ID" value="NZ_PIPN01000001.1"/>
</dbReference>
<keyword evidence="2" id="KW-1185">Reference proteome</keyword>
<comment type="caution">
    <text evidence="1">The sequence shown here is derived from an EMBL/GenBank/DDBJ whole genome shotgun (WGS) entry which is preliminary data.</text>
</comment>
<sequence length="225" mass="25972">MEVFKFIAHSKKAIFIAAQHGWYPGARYTNLRDVKTFDFEGVGFLDIDWKNYDFSRHIDAAAQKKPKMTIARDVECIFKLDHILREAEQLALYSDYVAIVPKDPLLNGRLSELIPSDYILGYSVPTRYGGTEVSLQSFDRPVHLLGGRPDVQRQLAEKLKVISLDCNRFTFDARFGDYFDGQTFRPHPEGGYENCLFESLRNINKLWDDYIVHEDVKNLAKLVTL</sequence>
<dbReference type="Proteomes" id="UP000287410">
    <property type="component" value="Unassembled WGS sequence"/>
</dbReference>
<dbReference type="Pfam" id="PF20314">
    <property type="entry name" value="DUF6610"/>
    <property type="match status" value="1"/>
</dbReference>
<dbReference type="EMBL" id="PIPN01000001">
    <property type="protein sequence ID" value="RUO31613.1"/>
    <property type="molecule type" value="Genomic_DNA"/>
</dbReference>
<gene>
    <name evidence="1" type="ORF">CWE12_01035</name>
</gene>
<reference evidence="1 2" key="1">
    <citation type="journal article" date="2018" name="Front. Microbiol.">
        <title>Genome-Based Analysis Reveals the Taxonomy and Diversity of the Family Idiomarinaceae.</title>
        <authorList>
            <person name="Liu Y."/>
            <person name="Lai Q."/>
            <person name="Shao Z."/>
        </authorList>
    </citation>
    <scope>NUCLEOTIDE SEQUENCE [LARGE SCALE GENOMIC DNA]</scope>
    <source>
        <strain evidence="1 2">GBSy1</strain>
    </source>
</reference>
<organism evidence="1 2">
    <name type="scientific">Aliidiomarina sedimenti</name>
    <dbReference type="NCBI Taxonomy" id="1933879"/>
    <lineage>
        <taxon>Bacteria</taxon>
        <taxon>Pseudomonadati</taxon>
        <taxon>Pseudomonadota</taxon>
        <taxon>Gammaproteobacteria</taxon>
        <taxon>Alteromonadales</taxon>
        <taxon>Idiomarinaceae</taxon>
        <taxon>Aliidiomarina</taxon>
    </lineage>
</organism>
<evidence type="ECO:0000313" key="2">
    <source>
        <dbReference type="Proteomes" id="UP000287410"/>
    </source>
</evidence>
<evidence type="ECO:0000313" key="1">
    <source>
        <dbReference type="EMBL" id="RUO31613.1"/>
    </source>
</evidence>
<proteinExistence type="predicted"/>